<evidence type="ECO:0000313" key="2">
    <source>
        <dbReference type="Proteomes" id="UP000182975"/>
    </source>
</evidence>
<dbReference type="RefSeq" id="WP_066660214.1">
    <property type="nucleotide sequence ID" value="NZ_CP011402.1"/>
</dbReference>
<dbReference type="KEGG" id="ddt:AAY81_00835"/>
<protein>
    <submittedName>
        <fullName evidence="1">Uncharacterized protein</fullName>
    </submittedName>
</protein>
<keyword evidence="2" id="KW-1185">Reference proteome</keyword>
<reference evidence="2" key="1">
    <citation type="submission" date="2016-10" db="EMBL/GenBank/DDBJ databases">
        <authorList>
            <person name="Varghese N."/>
        </authorList>
    </citation>
    <scope>NUCLEOTIDE SEQUENCE [LARGE SCALE GENOMIC DNA]</scope>
    <source>
        <strain evidence="2">DSM 21843</strain>
    </source>
</reference>
<organism evidence="1 2">
    <name type="scientific">Denitrobacterium detoxificans</name>
    <dbReference type="NCBI Taxonomy" id="79604"/>
    <lineage>
        <taxon>Bacteria</taxon>
        <taxon>Bacillati</taxon>
        <taxon>Actinomycetota</taxon>
        <taxon>Coriobacteriia</taxon>
        <taxon>Eggerthellales</taxon>
        <taxon>Eggerthellaceae</taxon>
        <taxon>Denitrobacterium</taxon>
    </lineage>
</organism>
<gene>
    <name evidence="1" type="ORF">SAMN02910314_02011</name>
</gene>
<accession>A0A172RW38</accession>
<proteinExistence type="predicted"/>
<dbReference type="EMBL" id="FOEC01000028">
    <property type="protein sequence ID" value="SEP04545.1"/>
    <property type="molecule type" value="Genomic_DNA"/>
</dbReference>
<evidence type="ECO:0000313" key="1">
    <source>
        <dbReference type="EMBL" id="SEP04545.1"/>
    </source>
</evidence>
<dbReference type="STRING" id="79604.AAY81_00835"/>
<name>A0A172RW38_9ACTN</name>
<sequence>MSTNKLDLVMTPDGIKQRVITPDDEMPDSILYQGVEYVRPMEAVPRKYTNDSLLGSQHRWCCGLCGKFLSSVRPSEGTSCPRCKAKVVYAR</sequence>
<dbReference type="Proteomes" id="UP000182975">
    <property type="component" value="Unassembled WGS sequence"/>
</dbReference>
<dbReference type="AlphaFoldDB" id="A0A172RW38"/>